<evidence type="ECO:0000259" key="3">
    <source>
        <dbReference type="Pfam" id="PF01471"/>
    </source>
</evidence>
<feature type="domain" description="Peptidoglycan binding-like" evidence="3">
    <location>
        <begin position="402"/>
        <end position="453"/>
    </location>
</feature>
<dbReference type="Pfam" id="PF01471">
    <property type="entry name" value="PG_binding_1"/>
    <property type="match status" value="1"/>
</dbReference>
<evidence type="ECO:0000313" key="5">
    <source>
        <dbReference type="Proteomes" id="UP001597229"/>
    </source>
</evidence>
<sequence>MAVHDELADLARSAGGQVFEDADSFRAAVDDFVPEGSITTGELNLLVDAIRLRALGRLVEMLDRDADVGAAIDAAGDQLARDRGTSETGGARWALATLGYALGRVDEAQVRARHAEMTSAGTVPTPPSVPIAEPAPEPAPTPAPAPVPVPMPATQAPPAPAPATTPLAPPPPPPPTPAPTSAPGPAERSGRGRLVVVGAVLVALLAAGVGVGVLLGNRGGDGGAKASDRTSTQTTDDTPSAPTTDATTPTSPATADDGTAAPDPLGVGYPQRNLACDSGYIVVLTSVEGASPATTVQDALDRFPRATGRAYLDPARSCRNLSHLTNKVNLARVPYVGPYPDAVSACEARMAVADTTTYVIGVAADATAATYCACSYDDAALPTLNSTDDSAPQGDDRFWTLELQYMLYEAGYNPRKLVPGKYGAQTTGFVSALQGDAGLDRTGAMDAATWQALKSRVC</sequence>
<feature type="transmembrane region" description="Helical" evidence="2">
    <location>
        <begin position="194"/>
        <end position="215"/>
    </location>
</feature>
<dbReference type="Gene3D" id="1.10.101.10">
    <property type="entry name" value="PGBD-like superfamily/PGBD"/>
    <property type="match status" value="1"/>
</dbReference>
<dbReference type="InterPro" id="IPR036366">
    <property type="entry name" value="PGBDSf"/>
</dbReference>
<feature type="region of interest" description="Disordered" evidence="1">
    <location>
        <begin position="217"/>
        <end position="266"/>
    </location>
</feature>
<organism evidence="4 5">
    <name type="scientific">Nocardioides ginsengisoli</name>
    <dbReference type="NCBI Taxonomy" id="363868"/>
    <lineage>
        <taxon>Bacteria</taxon>
        <taxon>Bacillati</taxon>
        <taxon>Actinomycetota</taxon>
        <taxon>Actinomycetes</taxon>
        <taxon>Propionibacteriales</taxon>
        <taxon>Nocardioidaceae</taxon>
        <taxon>Nocardioides</taxon>
    </lineage>
</organism>
<feature type="compositionally biased region" description="Low complexity" evidence="1">
    <location>
        <begin position="229"/>
        <end position="264"/>
    </location>
</feature>
<gene>
    <name evidence="4" type="ORF">ACFQ3F_04270</name>
</gene>
<keyword evidence="2" id="KW-0812">Transmembrane</keyword>
<dbReference type="InterPro" id="IPR002477">
    <property type="entry name" value="Peptidoglycan-bd-like"/>
</dbReference>
<dbReference type="SUPFAM" id="SSF47090">
    <property type="entry name" value="PGBD-like"/>
    <property type="match status" value="1"/>
</dbReference>
<keyword evidence="2" id="KW-0472">Membrane</keyword>
<comment type="caution">
    <text evidence="4">The sequence shown here is derived from an EMBL/GenBank/DDBJ whole genome shotgun (WGS) entry which is preliminary data.</text>
</comment>
<keyword evidence="2" id="KW-1133">Transmembrane helix</keyword>
<protein>
    <submittedName>
        <fullName evidence="4">Peptidoglycan-binding protein</fullName>
    </submittedName>
</protein>
<feature type="compositionally biased region" description="Pro residues" evidence="1">
    <location>
        <begin position="124"/>
        <end position="182"/>
    </location>
</feature>
<dbReference type="EMBL" id="JBHTLX010000005">
    <property type="protein sequence ID" value="MFD1246995.1"/>
    <property type="molecule type" value="Genomic_DNA"/>
</dbReference>
<feature type="region of interest" description="Disordered" evidence="1">
    <location>
        <begin position="113"/>
        <end position="189"/>
    </location>
</feature>
<evidence type="ECO:0000256" key="2">
    <source>
        <dbReference type="SAM" id="Phobius"/>
    </source>
</evidence>
<dbReference type="Proteomes" id="UP001597229">
    <property type="component" value="Unassembled WGS sequence"/>
</dbReference>
<dbReference type="InterPro" id="IPR036365">
    <property type="entry name" value="PGBD-like_sf"/>
</dbReference>
<name>A0ABW3VY00_9ACTN</name>
<evidence type="ECO:0000256" key="1">
    <source>
        <dbReference type="SAM" id="MobiDB-lite"/>
    </source>
</evidence>
<dbReference type="RefSeq" id="WP_367917533.1">
    <property type="nucleotide sequence ID" value="NZ_BAABAC010000005.1"/>
</dbReference>
<evidence type="ECO:0000313" key="4">
    <source>
        <dbReference type="EMBL" id="MFD1246995.1"/>
    </source>
</evidence>
<proteinExistence type="predicted"/>
<reference evidence="5" key="1">
    <citation type="journal article" date="2019" name="Int. J. Syst. Evol. Microbiol.">
        <title>The Global Catalogue of Microorganisms (GCM) 10K type strain sequencing project: providing services to taxonomists for standard genome sequencing and annotation.</title>
        <authorList>
            <consortium name="The Broad Institute Genomics Platform"/>
            <consortium name="The Broad Institute Genome Sequencing Center for Infectious Disease"/>
            <person name="Wu L."/>
            <person name="Ma J."/>
        </authorList>
    </citation>
    <scope>NUCLEOTIDE SEQUENCE [LARGE SCALE GENOMIC DNA]</scope>
    <source>
        <strain evidence="5">CCUG 52478</strain>
    </source>
</reference>
<accession>A0ABW3VY00</accession>
<keyword evidence="5" id="KW-1185">Reference proteome</keyword>